<evidence type="ECO:0000259" key="2">
    <source>
        <dbReference type="PROSITE" id="PS51390"/>
    </source>
</evidence>
<keyword evidence="1" id="KW-0732">Signal</keyword>
<name>A0A8C0XBU6_CASCN</name>
<feature type="signal peptide" evidence="1">
    <location>
        <begin position="1"/>
        <end position="28"/>
    </location>
</feature>
<proteinExistence type="predicted"/>
<dbReference type="GO" id="GO:0030414">
    <property type="term" value="F:peptidase inhibitor activity"/>
    <property type="evidence" value="ECO:0007669"/>
    <property type="project" value="InterPro"/>
</dbReference>
<sequence>MALVRVRPPHAVLPTLLLCVLLLLQSQGGHREWGRMKEIKDCTKRPHIYMCKNPCESDRSCQANNICCSAFCGNVCMSLE</sequence>
<feature type="domain" description="WAP" evidence="2">
    <location>
        <begin position="36"/>
        <end position="80"/>
    </location>
</feature>
<dbReference type="GO" id="GO:0005576">
    <property type="term" value="C:extracellular region"/>
    <property type="evidence" value="ECO:0007669"/>
    <property type="project" value="InterPro"/>
</dbReference>
<dbReference type="InterPro" id="IPR008197">
    <property type="entry name" value="WAP_dom"/>
</dbReference>
<dbReference type="PROSITE" id="PS51390">
    <property type="entry name" value="WAP"/>
    <property type="match status" value="1"/>
</dbReference>
<feature type="chain" id="PRO_5034055150" description="WAP domain-containing protein" evidence="1">
    <location>
        <begin position="29"/>
        <end position="80"/>
    </location>
</feature>
<dbReference type="InterPro" id="IPR036645">
    <property type="entry name" value="Elafin-like_sf"/>
</dbReference>
<evidence type="ECO:0000313" key="3">
    <source>
        <dbReference type="Ensembl" id="ENSCCNP00000023373.1"/>
    </source>
</evidence>
<dbReference type="Gene3D" id="4.10.75.10">
    <property type="entry name" value="Elafin-like"/>
    <property type="match status" value="1"/>
</dbReference>
<protein>
    <recommendedName>
        <fullName evidence="2">WAP domain-containing protein</fullName>
    </recommendedName>
</protein>
<accession>A0A8C0XBU6</accession>
<dbReference type="SUPFAM" id="SSF57256">
    <property type="entry name" value="Elafin-like"/>
    <property type="match status" value="1"/>
</dbReference>
<organism evidence="3">
    <name type="scientific">Castor canadensis</name>
    <name type="common">American beaver</name>
    <dbReference type="NCBI Taxonomy" id="51338"/>
    <lineage>
        <taxon>Eukaryota</taxon>
        <taxon>Metazoa</taxon>
        <taxon>Chordata</taxon>
        <taxon>Craniata</taxon>
        <taxon>Vertebrata</taxon>
        <taxon>Euteleostomi</taxon>
        <taxon>Mammalia</taxon>
        <taxon>Eutheria</taxon>
        <taxon>Euarchontoglires</taxon>
        <taxon>Glires</taxon>
        <taxon>Rodentia</taxon>
        <taxon>Castorimorpha</taxon>
        <taxon>Castoridae</taxon>
        <taxon>Castor</taxon>
    </lineage>
</organism>
<dbReference type="Ensembl" id="ENSCCNT00000029859.1">
    <property type="protein sequence ID" value="ENSCCNP00000023373.1"/>
    <property type="gene ID" value="ENSCCNG00000022962.1"/>
</dbReference>
<gene>
    <name evidence="3" type="primary">Wfdc10a</name>
</gene>
<reference evidence="3" key="1">
    <citation type="submission" date="2023-09" db="UniProtKB">
        <authorList>
            <consortium name="Ensembl"/>
        </authorList>
    </citation>
    <scope>IDENTIFICATION</scope>
</reference>
<evidence type="ECO:0000256" key="1">
    <source>
        <dbReference type="SAM" id="SignalP"/>
    </source>
</evidence>
<dbReference type="Pfam" id="PF00095">
    <property type="entry name" value="WAP"/>
    <property type="match status" value="1"/>
</dbReference>
<dbReference type="AlphaFoldDB" id="A0A8C0XBU6"/>